<dbReference type="InterPro" id="IPR038488">
    <property type="entry name" value="Integrase_DNA-bd_sf"/>
</dbReference>
<dbReference type="SUPFAM" id="SSF56349">
    <property type="entry name" value="DNA breaking-rejoining enzymes"/>
    <property type="match status" value="1"/>
</dbReference>
<keyword evidence="2" id="KW-0229">DNA integration</keyword>
<dbReference type="AlphaFoldDB" id="A0A3S2UV38"/>
<dbReference type="PANTHER" id="PTHR30629">
    <property type="entry name" value="PROPHAGE INTEGRASE"/>
    <property type="match status" value="1"/>
</dbReference>
<dbReference type="CDD" id="cd00801">
    <property type="entry name" value="INT_P4_C"/>
    <property type="match status" value="1"/>
</dbReference>
<name>A0A3S2UV38_9SPHN</name>
<dbReference type="Pfam" id="PF00589">
    <property type="entry name" value="Phage_integrase"/>
    <property type="match status" value="1"/>
</dbReference>
<evidence type="ECO:0000259" key="5">
    <source>
        <dbReference type="PROSITE" id="PS51898"/>
    </source>
</evidence>
<dbReference type="InterPro" id="IPR010998">
    <property type="entry name" value="Integrase_recombinase_N"/>
</dbReference>
<dbReference type="PANTHER" id="PTHR30629:SF2">
    <property type="entry name" value="PROPHAGE INTEGRASE INTS-RELATED"/>
    <property type="match status" value="1"/>
</dbReference>
<dbReference type="Gene3D" id="1.10.443.10">
    <property type="entry name" value="Intergrase catalytic core"/>
    <property type="match status" value="1"/>
</dbReference>
<keyword evidence="3" id="KW-0238">DNA-binding</keyword>
<dbReference type="InterPro" id="IPR002104">
    <property type="entry name" value="Integrase_catalytic"/>
</dbReference>
<comment type="similarity">
    <text evidence="1">Belongs to the 'phage' integrase family.</text>
</comment>
<dbReference type="GO" id="GO:0006310">
    <property type="term" value="P:DNA recombination"/>
    <property type="evidence" value="ECO:0007669"/>
    <property type="project" value="UniProtKB-KW"/>
</dbReference>
<comment type="caution">
    <text evidence="6">The sequence shown here is derived from an EMBL/GenBank/DDBJ whole genome shotgun (WGS) entry which is preliminary data.</text>
</comment>
<sequence>MATITKRIVDATQPASRDLFLWDDELAGFGLKVTPAGTKVYLYQYRMTRPGMAKACPTKRYTIGRHGDLTPMQARARAKELAAMVAQGTDPRQRELDQFKAADDAKRKADEKARIETELAFDRLAQLWLEHYEFEKERSPKSVALARLVVNGYLTPALGNKPTPHIGRADLQPIIDKIPTAKRGMRRAVFTYASILFGWAHRRGNIAENPLPAMDKPEAPKARDRVLSDDELAAVWTASAKLSDPFGPFFRLLILTGQRRSEVAEISWSELDRANALWTIPASRAKNGAAHIVPLSPTALAELDSLALAQQINAKAKKPDGSKWPIVGYALTTTGYSPISGITKAKTALDTAISEARKEAGGSLAPWRIHDLRRSLATGFQRLGVRFEVTEATLNHISGAKGGVAGIYQRHDWREEKRSALEAWARHIEAIIRPADQDNVVPIRA</sequence>
<dbReference type="RefSeq" id="WP_127706220.1">
    <property type="nucleotide sequence ID" value="NZ_SACO01000002.1"/>
</dbReference>
<dbReference type="InterPro" id="IPR013762">
    <property type="entry name" value="Integrase-like_cat_sf"/>
</dbReference>
<organism evidence="6 7">
    <name type="scientific">Novosphingobium umbonatum</name>
    <dbReference type="NCBI Taxonomy" id="1908524"/>
    <lineage>
        <taxon>Bacteria</taxon>
        <taxon>Pseudomonadati</taxon>
        <taxon>Pseudomonadota</taxon>
        <taxon>Alphaproteobacteria</taxon>
        <taxon>Sphingomonadales</taxon>
        <taxon>Sphingomonadaceae</taxon>
        <taxon>Novosphingobium</taxon>
    </lineage>
</organism>
<feature type="domain" description="Tyr recombinase" evidence="5">
    <location>
        <begin position="222"/>
        <end position="422"/>
    </location>
</feature>
<keyword evidence="4" id="KW-0233">DNA recombination</keyword>
<dbReference type="Pfam" id="PF13356">
    <property type="entry name" value="Arm-DNA-bind_3"/>
    <property type="match status" value="1"/>
</dbReference>
<protein>
    <submittedName>
        <fullName evidence="6">Site-specific integrase</fullName>
    </submittedName>
</protein>
<evidence type="ECO:0000313" key="6">
    <source>
        <dbReference type="EMBL" id="RVU07007.1"/>
    </source>
</evidence>
<dbReference type="OrthoDB" id="7615137at2"/>
<gene>
    <name evidence="6" type="ORF">EOE18_03360</name>
</gene>
<dbReference type="PROSITE" id="PS51898">
    <property type="entry name" value="TYR_RECOMBINASE"/>
    <property type="match status" value="1"/>
</dbReference>
<dbReference type="GO" id="GO:0015074">
    <property type="term" value="P:DNA integration"/>
    <property type="evidence" value="ECO:0007669"/>
    <property type="project" value="UniProtKB-KW"/>
</dbReference>
<dbReference type="Gene3D" id="3.30.160.390">
    <property type="entry name" value="Integrase, DNA-binding domain"/>
    <property type="match status" value="1"/>
</dbReference>
<dbReference type="GO" id="GO:0003677">
    <property type="term" value="F:DNA binding"/>
    <property type="evidence" value="ECO:0007669"/>
    <property type="project" value="UniProtKB-KW"/>
</dbReference>
<dbReference type="Proteomes" id="UP000282837">
    <property type="component" value="Unassembled WGS sequence"/>
</dbReference>
<dbReference type="InterPro" id="IPR025166">
    <property type="entry name" value="Integrase_DNA_bind_dom"/>
</dbReference>
<accession>A0A3S2UV38</accession>
<dbReference type="EMBL" id="SACO01000002">
    <property type="protein sequence ID" value="RVU07007.1"/>
    <property type="molecule type" value="Genomic_DNA"/>
</dbReference>
<evidence type="ECO:0000256" key="4">
    <source>
        <dbReference type="ARBA" id="ARBA00023172"/>
    </source>
</evidence>
<keyword evidence="7" id="KW-1185">Reference proteome</keyword>
<evidence type="ECO:0000256" key="2">
    <source>
        <dbReference type="ARBA" id="ARBA00022908"/>
    </source>
</evidence>
<evidence type="ECO:0000256" key="3">
    <source>
        <dbReference type="ARBA" id="ARBA00023125"/>
    </source>
</evidence>
<dbReference type="InterPro" id="IPR050808">
    <property type="entry name" value="Phage_Integrase"/>
</dbReference>
<evidence type="ECO:0000313" key="7">
    <source>
        <dbReference type="Proteomes" id="UP000282837"/>
    </source>
</evidence>
<dbReference type="InterPro" id="IPR011010">
    <property type="entry name" value="DNA_brk_join_enz"/>
</dbReference>
<proteinExistence type="inferred from homology"/>
<reference evidence="6 7" key="1">
    <citation type="submission" date="2019-01" db="EMBL/GenBank/DDBJ databases">
        <authorList>
            <person name="Chen W.-M."/>
        </authorList>
    </citation>
    <scope>NUCLEOTIDE SEQUENCE [LARGE SCALE GENOMIC DNA]</scope>
    <source>
        <strain evidence="6 7">FSY-9</strain>
    </source>
</reference>
<dbReference type="Gene3D" id="1.10.150.130">
    <property type="match status" value="1"/>
</dbReference>
<evidence type="ECO:0000256" key="1">
    <source>
        <dbReference type="ARBA" id="ARBA00008857"/>
    </source>
</evidence>